<gene>
    <name evidence="3" type="ORF">GCM10011387_04060</name>
</gene>
<dbReference type="SUPFAM" id="SSF81296">
    <property type="entry name" value="E set domains"/>
    <property type="match status" value="1"/>
</dbReference>
<sequence>MNAILKYTKMAAGLSFAALLCLSSCKKDDNDGGGNGAPSISRVRTVSKTTTDTLERPFNLDSTITVFQTNVAAFDSTTTLGKLNTQYAIIGEHLSKTTQVLVNGTSVYFNPALLTDKSIIFTLPATAPWGADKENKIRVVTTSGTAETEFVVQQPPANITSLNPVAAGAGEIITIGGSIFDGVTSVRFDDKEAQIVSSSPTEIKVRVPEGVVQAYIFVTTPGGTSRSITSFGFKRLIFDDALSAGFDIWGGWGGTQNVNNATPVKRGSNSIRIDYVGGYGSPLQLGYSGAELRFADYKSVKISIYGGAGTEGKLIKLVFNGADGKELVLHEGVWTDYTLPLSEITKATTLTEIWIQEFSGNTPSVVYIDDFGLI</sequence>
<dbReference type="Proteomes" id="UP000651668">
    <property type="component" value="Unassembled WGS sequence"/>
</dbReference>
<reference evidence="3" key="2">
    <citation type="submission" date="2020-09" db="EMBL/GenBank/DDBJ databases">
        <authorList>
            <person name="Sun Q."/>
            <person name="Zhou Y."/>
        </authorList>
    </citation>
    <scope>NUCLEOTIDE SEQUENCE</scope>
    <source>
        <strain evidence="3">CGMCC 1.15343</strain>
    </source>
</reference>
<dbReference type="AlphaFoldDB" id="A0A916U073"/>
<feature type="domain" description="IPT/TIG" evidence="2">
    <location>
        <begin position="158"/>
        <end position="227"/>
    </location>
</feature>
<evidence type="ECO:0000259" key="2">
    <source>
        <dbReference type="Pfam" id="PF01833"/>
    </source>
</evidence>
<dbReference type="EMBL" id="BMIL01000001">
    <property type="protein sequence ID" value="GGC53678.1"/>
    <property type="molecule type" value="Genomic_DNA"/>
</dbReference>
<evidence type="ECO:0000313" key="4">
    <source>
        <dbReference type="Proteomes" id="UP000651668"/>
    </source>
</evidence>
<evidence type="ECO:0000256" key="1">
    <source>
        <dbReference type="SAM" id="SignalP"/>
    </source>
</evidence>
<name>A0A916U073_9SPHI</name>
<protein>
    <recommendedName>
        <fullName evidence="2">IPT/TIG domain-containing protein</fullName>
    </recommendedName>
</protein>
<dbReference type="RefSeq" id="WP_188625155.1">
    <property type="nucleotide sequence ID" value="NZ_BMIL01000001.1"/>
</dbReference>
<proteinExistence type="predicted"/>
<feature type="signal peptide" evidence="1">
    <location>
        <begin position="1"/>
        <end position="17"/>
    </location>
</feature>
<reference evidence="3" key="1">
    <citation type="journal article" date="2014" name="Int. J. Syst. Evol. Microbiol.">
        <title>Complete genome sequence of Corynebacterium casei LMG S-19264T (=DSM 44701T), isolated from a smear-ripened cheese.</title>
        <authorList>
            <consortium name="US DOE Joint Genome Institute (JGI-PGF)"/>
            <person name="Walter F."/>
            <person name="Albersmeier A."/>
            <person name="Kalinowski J."/>
            <person name="Ruckert C."/>
        </authorList>
    </citation>
    <scope>NUCLEOTIDE SEQUENCE</scope>
    <source>
        <strain evidence="3">CGMCC 1.15343</strain>
    </source>
</reference>
<evidence type="ECO:0000313" key="3">
    <source>
        <dbReference type="EMBL" id="GGC53678.1"/>
    </source>
</evidence>
<feature type="chain" id="PRO_5037747332" description="IPT/TIG domain-containing protein" evidence="1">
    <location>
        <begin position="18"/>
        <end position="374"/>
    </location>
</feature>
<accession>A0A916U073</accession>
<keyword evidence="1" id="KW-0732">Signal</keyword>
<keyword evidence="4" id="KW-1185">Reference proteome</keyword>
<dbReference type="InterPro" id="IPR014756">
    <property type="entry name" value="Ig_E-set"/>
</dbReference>
<dbReference type="InterPro" id="IPR013783">
    <property type="entry name" value="Ig-like_fold"/>
</dbReference>
<dbReference type="Gene3D" id="2.60.40.10">
    <property type="entry name" value="Immunoglobulins"/>
    <property type="match status" value="2"/>
</dbReference>
<dbReference type="Pfam" id="PF01833">
    <property type="entry name" value="TIG"/>
    <property type="match status" value="1"/>
</dbReference>
<organism evidence="3 4">
    <name type="scientific">Pedobacter quisquiliarum</name>
    <dbReference type="NCBI Taxonomy" id="1834438"/>
    <lineage>
        <taxon>Bacteria</taxon>
        <taxon>Pseudomonadati</taxon>
        <taxon>Bacteroidota</taxon>
        <taxon>Sphingobacteriia</taxon>
        <taxon>Sphingobacteriales</taxon>
        <taxon>Sphingobacteriaceae</taxon>
        <taxon>Pedobacter</taxon>
    </lineage>
</organism>
<comment type="caution">
    <text evidence="3">The sequence shown here is derived from an EMBL/GenBank/DDBJ whole genome shotgun (WGS) entry which is preliminary data.</text>
</comment>
<dbReference type="InterPro" id="IPR002909">
    <property type="entry name" value="IPT_dom"/>
</dbReference>